<dbReference type="Pfam" id="PF00005">
    <property type="entry name" value="ABC_tran"/>
    <property type="match status" value="1"/>
</dbReference>
<keyword evidence="3 5" id="KW-0067">ATP-binding</keyword>
<evidence type="ECO:0000313" key="6">
    <source>
        <dbReference type="Proteomes" id="UP000198577"/>
    </source>
</evidence>
<keyword evidence="1" id="KW-0813">Transport</keyword>
<dbReference type="InterPro" id="IPR027417">
    <property type="entry name" value="P-loop_NTPase"/>
</dbReference>
<sequence length="279" mass="31754">MYALQVKSLSKQIDGKQILSNINFAVPQGEILALVGPNGAGKTTTLKCIMNAVPRDSGEVIVFDRPFDASLKIDIAFVTEDRRVFDNLRLEDYYNMYKTLYPSWNDQFFKNFLSKYGFNLGQEMQKLSRGQKTLVLSILALATGAKLIIMDEPTQHLDPASRYELIHLIKQYVNEMGGTILLSSHEIFELEEYATSFAIIKNGRILYTDTIDDAKHKHRIVRLNENIRNARIVAVMEDEILLRTQEDIGEYPRLNQIIVGYLKSAEEGSIVSDMQVPNE</sequence>
<dbReference type="GO" id="GO:0016887">
    <property type="term" value="F:ATP hydrolysis activity"/>
    <property type="evidence" value="ECO:0007669"/>
    <property type="project" value="InterPro"/>
</dbReference>
<dbReference type="InterPro" id="IPR003593">
    <property type="entry name" value="AAA+_ATPase"/>
</dbReference>
<dbReference type="AlphaFoldDB" id="A0A1I5XVR4"/>
<protein>
    <submittedName>
        <fullName evidence="5">ABC-2 type transport system ATP-binding protein</fullName>
    </submittedName>
</protein>
<dbReference type="InterPro" id="IPR003439">
    <property type="entry name" value="ABC_transporter-like_ATP-bd"/>
</dbReference>
<dbReference type="InterPro" id="IPR051782">
    <property type="entry name" value="ABC_Transporter_VariousFunc"/>
</dbReference>
<evidence type="ECO:0000256" key="1">
    <source>
        <dbReference type="ARBA" id="ARBA00022448"/>
    </source>
</evidence>
<dbReference type="SMART" id="SM00382">
    <property type="entry name" value="AAA"/>
    <property type="match status" value="1"/>
</dbReference>
<evidence type="ECO:0000313" key="5">
    <source>
        <dbReference type="EMBL" id="SFQ35960.1"/>
    </source>
</evidence>
<evidence type="ECO:0000256" key="3">
    <source>
        <dbReference type="ARBA" id="ARBA00022840"/>
    </source>
</evidence>
<keyword evidence="2" id="KW-0547">Nucleotide-binding</keyword>
<organism evidence="5 6">
    <name type="scientific">Caldicoprobacter faecalis</name>
    <dbReference type="NCBI Taxonomy" id="937334"/>
    <lineage>
        <taxon>Bacteria</taxon>
        <taxon>Bacillati</taxon>
        <taxon>Bacillota</taxon>
        <taxon>Clostridia</taxon>
        <taxon>Caldicoprobacterales</taxon>
        <taxon>Caldicoprobacteraceae</taxon>
        <taxon>Caldicoprobacter</taxon>
    </lineage>
</organism>
<dbReference type="OrthoDB" id="9804819at2"/>
<dbReference type="Gene3D" id="3.40.50.300">
    <property type="entry name" value="P-loop containing nucleotide triphosphate hydrolases"/>
    <property type="match status" value="1"/>
</dbReference>
<name>A0A1I5XVR4_9FIRM</name>
<dbReference type="RefSeq" id="WP_092282672.1">
    <property type="nucleotide sequence ID" value="NZ_FOXR01000031.1"/>
</dbReference>
<dbReference type="PANTHER" id="PTHR42939">
    <property type="entry name" value="ABC TRANSPORTER ATP-BINDING PROTEIN ALBC-RELATED"/>
    <property type="match status" value="1"/>
</dbReference>
<accession>A0A1I5XVR4</accession>
<dbReference type="Proteomes" id="UP000198577">
    <property type="component" value="Unassembled WGS sequence"/>
</dbReference>
<evidence type="ECO:0000256" key="2">
    <source>
        <dbReference type="ARBA" id="ARBA00022741"/>
    </source>
</evidence>
<reference evidence="5 6" key="1">
    <citation type="submission" date="2016-10" db="EMBL/GenBank/DDBJ databases">
        <authorList>
            <person name="de Groot N.N."/>
        </authorList>
    </citation>
    <scope>NUCLEOTIDE SEQUENCE [LARGE SCALE GENOMIC DNA]</scope>
    <source>
        <strain evidence="5 6">DSM 20678</strain>
    </source>
</reference>
<evidence type="ECO:0000259" key="4">
    <source>
        <dbReference type="PROSITE" id="PS50893"/>
    </source>
</evidence>
<proteinExistence type="predicted"/>
<dbReference type="GO" id="GO:0005524">
    <property type="term" value="F:ATP binding"/>
    <property type="evidence" value="ECO:0007669"/>
    <property type="project" value="UniProtKB-KW"/>
</dbReference>
<dbReference type="PROSITE" id="PS50893">
    <property type="entry name" value="ABC_TRANSPORTER_2"/>
    <property type="match status" value="1"/>
</dbReference>
<gene>
    <name evidence="5" type="ORF">SAMN05444406_13119</name>
</gene>
<dbReference type="PANTHER" id="PTHR42939:SF3">
    <property type="entry name" value="ABC TRANSPORTER ATP-BINDING COMPONENT"/>
    <property type="match status" value="1"/>
</dbReference>
<dbReference type="CDD" id="cd03230">
    <property type="entry name" value="ABC_DR_subfamily_A"/>
    <property type="match status" value="1"/>
</dbReference>
<dbReference type="STRING" id="937334.SAMN05444406_13119"/>
<dbReference type="SUPFAM" id="SSF52540">
    <property type="entry name" value="P-loop containing nucleoside triphosphate hydrolases"/>
    <property type="match status" value="1"/>
</dbReference>
<dbReference type="EMBL" id="FOXR01000031">
    <property type="protein sequence ID" value="SFQ35960.1"/>
    <property type="molecule type" value="Genomic_DNA"/>
</dbReference>
<feature type="domain" description="ABC transporter" evidence="4">
    <location>
        <begin position="4"/>
        <end position="227"/>
    </location>
</feature>
<keyword evidence="6" id="KW-1185">Reference proteome</keyword>